<name>A0A8T8SI31_9BASI</name>
<evidence type="ECO:0000313" key="3">
    <source>
        <dbReference type="Proteomes" id="UP000077521"/>
    </source>
</evidence>
<feature type="region of interest" description="Disordered" evidence="1">
    <location>
        <begin position="72"/>
        <end position="93"/>
    </location>
</feature>
<feature type="non-terminal residue" evidence="2">
    <location>
        <position position="1"/>
    </location>
</feature>
<reference evidence="2" key="1">
    <citation type="submission" date="2016-04" db="EMBL/GenBank/DDBJ databases">
        <authorList>
            <person name="Nguyen H.D."/>
            <person name="Samba Siva P."/>
            <person name="Cullis J."/>
            <person name="Levesque C.A."/>
            <person name="Hambleton S."/>
        </authorList>
    </citation>
    <scope>NUCLEOTIDE SEQUENCE</scope>
    <source>
        <strain evidence="2">DAOMC 236416</strain>
    </source>
</reference>
<organism evidence="2 3">
    <name type="scientific">Tilletia indica</name>
    <dbReference type="NCBI Taxonomy" id="43049"/>
    <lineage>
        <taxon>Eukaryota</taxon>
        <taxon>Fungi</taxon>
        <taxon>Dikarya</taxon>
        <taxon>Basidiomycota</taxon>
        <taxon>Ustilaginomycotina</taxon>
        <taxon>Exobasidiomycetes</taxon>
        <taxon>Tilletiales</taxon>
        <taxon>Tilletiaceae</taxon>
        <taxon>Tilletia</taxon>
    </lineage>
</organism>
<evidence type="ECO:0000313" key="2">
    <source>
        <dbReference type="EMBL" id="KAE8240623.1"/>
    </source>
</evidence>
<keyword evidence="3" id="KW-1185">Reference proteome</keyword>
<feature type="compositionally biased region" description="Polar residues" evidence="1">
    <location>
        <begin position="14"/>
        <end position="27"/>
    </location>
</feature>
<comment type="caution">
    <text evidence="2">The sequence shown here is derived from an EMBL/GenBank/DDBJ whole genome shotgun (WGS) entry which is preliminary data.</text>
</comment>
<accession>A0A8T8SI31</accession>
<gene>
    <name evidence="2" type="ORF">A4X13_0g7688</name>
</gene>
<evidence type="ECO:0000256" key="1">
    <source>
        <dbReference type="SAM" id="MobiDB-lite"/>
    </source>
</evidence>
<reference evidence="2" key="2">
    <citation type="journal article" date="2019" name="IMA Fungus">
        <title>Genome sequencing and comparison of five Tilletia species to identify candidate genes for the detection of regulated species infecting wheat.</title>
        <authorList>
            <person name="Nguyen H.D.T."/>
            <person name="Sultana T."/>
            <person name="Kesanakurti P."/>
            <person name="Hambleton S."/>
        </authorList>
    </citation>
    <scope>NUCLEOTIDE SEQUENCE</scope>
    <source>
        <strain evidence="2">DAOMC 236416</strain>
    </source>
</reference>
<feature type="region of interest" description="Disordered" evidence="1">
    <location>
        <begin position="114"/>
        <end position="145"/>
    </location>
</feature>
<dbReference type="AlphaFoldDB" id="A0A8T8SI31"/>
<feature type="compositionally biased region" description="Low complexity" evidence="1">
    <location>
        <begin position="126"/>
        <end position="138"/>
    </location>
</feature>
<protein>
    <submittedName>
        <fullName evidence="2">Uncharacterized protein</fullName>
    </submittedName>
</protein>
<sequence>MGQLGRQQKDNTVRQEGTTTARRSKTTVGDTAAAIWLMRREGGRLGRADGTGGLKDGPGWCASSPYRAGVITIGSTGTHPGMRPTSLAPTRPIPGRHVAFFEADKLEFSGDRIKKDSKTAKGKGKGVATGTTVAPVAVSRGPPPG</sequence>
<dbReference type="Proteomes" id="UP000077521">
    <property type="component" value="Unassembled WGS sequence"/>
</dbReference>
<proteinExistence type="predicted"/>
<feature type="region of interest" description="Disordered" evidence="1">
    <location>
        <begin position="1"/>
        <end position="27"/>
    </location>
</feature>
<dbReference type="EMBL" id="LWDF02001033">
    <property type="protein sequence ID" value="KAE8240623.1"/>
    <property type="molecule type" value="Genomic_DNA"/>
</dbReference>